<evidence type="ECO:0000313" key="3">
    <source>
        <dbReference type="EMBL" id="EEF61645.1"/>
    </source>
</evidence>
<feature type="domain" description="3-keto-alpha-glucoside-1,2-lyase/3-keto-2-hydroxy-glucal hydratase" evidence="2">
    <location>
        <begin position="37"/>
        <end position="225"/>
    </location>
</feature>
<keyword evidence="1" id="KW-0732">Signal</keyword>
<dbReference type="Gene3D" id="2.60.120.560">
    <property type="entry name" value="Exo-inulinase, domain 1"/>
    <property type="match status" value="1"/>
</dbReference>
<proteinExistence type="predicted"/>
<feature type="chain" id="PRO_5002892953" description="3-keto-alpha-glucoside-1,2-lyase/3-keto-2-hydroxy-glucal hydratase domain-containing protein" evidence="1">
    <location>
        <begin position="32"/>
        <end position="233"/>
    </location>
</feature>
<comment type="caution">
    <text evidence="3">The sequence shown here is derived from an EMBL/GenBank/DDBJ whole genome shotgun (WGS) entry which is preliminary data.</text>
</comment>
<evidence type="ECO:0000313" key="4">
    <source>
        <dbReference type="Proteomes" id="UP000003688"/>
    </source>
</evidence>
<accession>B9XED1</accession>
<feature type="signal peptide" evidence="1">
    <location>
        <begin position="1"/>
        <end position="31"/>
    </location>
</feature>
<name>B9XED1_PEDPL</name>
<dbReference type="STRING" id="320771.Cflav_PD4685"/>
<dbReference type="Proteomes" id="UP000003688">
    <property type="component" value="Unassembled WGS sequence"/>
</dbReference>
<dbReference type="RefSeq" id="WP_007414179.1">
    <property type="nucleotide sequence ID" value="NZ_ABOX02000008.1"/>
</dbReference>
<dbReference type="Pfam" id="PF06439">
    <property type="entry name" value="3keto-disac_hyd"/>
    <property type="match status" value="1"/>
</dbReference>
<dbReference type="InterPro" id="IPR010496">
    <property type="entry name" value="AL/BT2_dom"/>
</dbReference>
<dbReference type="GO" id="GO:0016787">
    <property type="term" value="F:hydrolase activity"/>
    <property type="evidence" value="ECO:0007669"/>
    <property type="project" value="InterPro"/>
</dbReference>
<reference evidence="3 4" key="1">
    <citation type="journal article" date="2011" name="J. Bacteriol.">
        <title>Genome sequence of 'Pedosphaera parvula' Ellin514, an aerobic Verrucomicrobial isolate from pasture soil.</title>
        <authorList>
            <person name="Kant R."/>
            <person name="van Passel M.W."/>
            <person name="Sangwan P."/>
            <person name="Palva A."/>
            <person name="Lucas S."/>
            <person name="Copeland A."/>
            <person name="Lapidus A."/>
            <person name="Glavina Del Rio T."/>
            <person name="Dalin E."/>
            <person name="Tice H."/>
            <person name="Bruce D."/>
            <person name="Goodwin L."/>
            <person name="Pitluck S."/>
            <person name="Chertkov O."/>
            <person name="Larimer F.W."/>
            <person name="Land M.L."/>
            <person name="Hauser L."/>
            <person name="Brettin T.S."/>
            <person name="Detter J.C."/>
            <person name="Han S."/>
            <person name="de Vos W.M."/>
            <person name="Janssen P.H."/>
            <person name="Smidt H."/>
        </authorList>
    </citation>
    <scope>NUCLEOTIDE SEQUENCE [LARGE SCALE GENOMIC DNA]</scope>
    <source>
        <strain evidence="3 4">Ellin514</strain>
    </source>
</reference>
<protein>
    <recommendedName>
        <fullName evidence="2">3-keto-alpha-glucoside-1,2-lyase/3-keto-2-hydroxy-glucal hydratase domain-containing protein</fullName>
    </recommendedName>
</protein>
<evidence type="ECO:0000259" key="2">
    <source>
        <dbReference type="Pfam" id="PF06439"/>
    </source>
</evidence>
<dbReference type="AlphaFoldDB" id="B9XED1"/>
<dbReference type="EMBL" id="ABOX02000008">
    <property type="protein sequence ID" value="EEF61645.1"/>
    <property type="molecule type" value="Genomic_DNA"/>
</dbReference>
<organism evidence="3 4">
    <name type="scientific">Pedosphaera parvula (strain Ellin514)</name>
    <dbReference type="NCBI Taxonomy" id="320771"/>
    <lineage>
        <taxon>Bacteria</taxon>
        <taxon>Pseudomonadati</taxon>
        <taxon>Verrucomicrobiota</taxon>
        <taxon>Pedosphaerae</taxon>
        <taxon>Pedosphaerales</taxon>
        <taxon>Pedosphaeraceae</taxon>
        <taxon>Pedosphaera</taxon>
    </lineage>
</organism>
<keyword evidence="4" id="KW-1185">Reference proteome</keyword>
<gene>
    <name evidence="3" type="ORF">Cflav_PD4685</name>
</gene>
<evidence type="ECO:0000256" key="1">
    <source>
        <dbReference type="SAM" id="SignalP"/>
    </source>
</evidence>
<sequence length="233" mass="26011" precursor="true">MLSNYKTAFRMVSGLLFAALTLSYFSQDLHAAEPEAGFTSLFDGKTLQGWSYVPRIKAPGHYLAANNIIICPSNTWGVLMSAGEYSDFVLRLDYKLEAGGNNGVLVRTTLLSTNKMDSGVEIQMLDDKAPKHEHLKPYQYNGSVYGIVPAHDGAPKIDEWNTEEITCIGQHYKVVLNGKVIVDADLTDPQYEEGFKSHAGAHHLRGHIGFMGHGDYFEFRNIRIKEIVPEMKK</sequence>